<evidence type="ECO:0000256" key="1">
    <source>
        <dbReference type="ARBA" id="ARBA00007532"/>
    </source>
</evidence>
<evidence type="ECO:0000256" key="9">
    <source>
        <dbReference type="PIRSR" id="PIRSR000350-4"/>
    </source>
</evidence>
<dbReference type="SUPFAM" id="SSF55424">
    <property type="entry name" value="FAD/NAD-linked reductases, dimerisation (C-terminal) domain"/>
    <property type="match status" value="1"/>
</dbReference>
<feature type="binding site" evidence="8">
    <location>
        <position position="304"/>
    </location>
    <ligand>
        <name>FAD</name>
        <dbReference type="ChEBI" id="CHEBI:57692"/>
    </ligand>
</feature>
<dbReference type="NCBIfam" id="NF004776">
    <property type="entry name" value="PRK06116.1"/>
    <property type="match status" value="1"/>
</dbReference>
<evidence type="ECO:0000256" key="3">
    <source>
        <dbReference type="ARBA" id="ARBA00022827"/>
    </source>
</evidence>
<dbReference type="EMBL" id="CP119316">
    <property type="protein sequence ID" value="WEK46822.1"/>
    <property type="molecule type" value="Genomic_DNA"/>
</dbReference>
<reference evidence="13" key="1">
    <citation type="submission" date="2023-03" db="EMBL/GenBank/DDBJ databases">
        <title>Andean soil-derived lignocellulolytic bacterial consortium as a source of novel taxa and putative plastic-active enzymes.</title>
        <authorList>
            <person name="Diaz-Garcia L."/>
            <person name="Chuvochina M."/>
            <person name="Feuerriegel G."/>
            <person name="Bunk B."/>
            <person name="Sproer C."/>
            <person name="Streit W.R."/>
            <person name="Rodriguez L.M."/>
            <person name="Overmann J."/>
            <person name="Jimenez D.J."/>
        </authorList>
    </citation>
    <scope>NUCLEOTIDE SEQUENCE</scope>
    <source>
        <strain evidence="13">MAG 26</strain>
    </source>
</reference>
<protein>
    <submittedName>
        <fullName evidence="13">Glutathione-disulfide reductase</fullName>
        <ecNumber evidence="13">1.8.1.7</ecNumber>
    </submittedName>
</protein>
<keyword evidence="2 10" id="KW-0285">Flavoprotein</keyword>
<evidence type="ECO:0000256" key="6">
    <source>
        <dbReference type="ARBA" id="ARBA00023284"/>
    </source>
</evidence>
<dbReference type="PANTHER" id="PTHR42737:SF2">
    <property type="entry name" value="GLUTATHIONE REDUCTASE"/>
    <property type="match status" value="1"/>
</dbReference>
<dbReference type="EC" id="1.8.1.7" evidence="13"/>
<dbReference type="SUPFAM" id="SSF51905">
    <property type="entry name" value="FAD/NAD(P)-binding domain"/>
    <property type="match status" value="1"/>
</dbReference>
<accession>A0AAJ6BN82</accession>
<name>A0AAJ6BN82_9SPHN</name>
<dbReference type="InterPro" id="IPR023753">
    <property type="entry name" value="FAD/NAD-binding_dom"/>
</dbReference>
<dbReference type="InterPro" id="IPR004099">
    <property type="entry name" value="Pyr_nucl-diS_OxRdtase_dimer"/>
</dbReference>
<dbReference type="GO" id="GO:0050660">
    <property type="term" value="F:flavin adenine dinucleotide binding"/>
    <property type="evidence" value="ECO:0007669"/>
    <property type="project" value="InterPro"/>
</dbReference>
<feature type="binding site" evidence="8">
    <location>
        <position position="263"/>
    </location>
    <ligand>
        <name>NAD(+)</name>
        <dbReference type="ChEBI" id="CHEBI:57540"/>
    </ligand>
</feature>
<proteinExistence type="inferred from homology"/>
<evidence type="ECO:0000313" key="14">
    <source>
        <dbReference type="Proteomes" id="UP001218362"/>
    </source>
</evidence>
<evidence type="ECO:0000256" key="7">
    <source>
        <dbReference type="PIRSR" id="PIRSR000350-2"/>
    </source>
</evidence>
<dbReference type="GO" id="GO:0006749">
    <property type="term" value="P:glutathione metabolic process"/>
    <property type="evidence" value="ECO:0007669"/>
    <property type="project" value="TreeGrafter"/>
</dbReference>
<comment type="similarity">
    <text evidence="1 10">Belongs to the class-I pyridine nucleotide-disulfide oxidoreductase family.</text>
</comment>
<dbReference type="GO" id="GO:0045454">
    <property type="term" value="P:cell redox homeostasis"/>
    <property type="evidence" value="ECO:0007669"/>
    <property type="project" value="InterPro"/>
</dbReference>
<dbReference type="Gene3D" id="3.30.390.30">
    <property type="match status" value="1"/>
</dbReference>
<evidence type="ECO:0000256" key="2">
    <source>
        <dbReference type="ARBA" id="ARBA00022630"/>
    </source>
</evidence>
<dbReference type="KEGG" id="acob:P0Y56_00605"/>
<sequence>MATYDYDLFVIGAGSGGVRASRIAASHGAKVAVAEEYRVGGTCVIRGCVPKKMLVYGSMFAEELEHAANYGWTIGEASFDWGKLRDFVAADVDRIEALYGKTLESHKVETFHERATVTGPHSVRLASGKEITAKYILVAVGGWPITPDFPGAEHCITSNEVFELPEQPKRLVVQGAGYIALEFAGVFDALGSHVTVVNRSETILRHYDEGIVERLLHIAMMRGIDFRMHCEISKVEKQKDGSLLVYTGKGDPIHADQVLIATGRKPNTAGLGLEKAGIELGENDQIPVDESNKTSCDSIYAVGDVTDRIQLTPVAIREGHAFADSVFGGNPRTVNYDNIPSAVFSQPPIAGVGMTEAKARAIYGNVKVFSSEFRPMKNIFSDAPERGLYKMIVDEASDKILGIHMIGPESPEILQVAAIALTAGLTKQAFDDTVALHPSMAEELVLLK</sequence>
<gene>
    <name evidence="13" type="primary">gorA</name>
    <name evidence="13" type="ORF">P0Y56_00605</name>
</gene>
<dbReference type="PRINTS" id="PR00368">
    <property type="entry name" value="FADPNR"/>
</dbReference>
<feature type="binding site" evidence="8">
    <location>
        <begin position="175"/>
        <end position="182"/>
    </location>
    <ligand>
        <name>NAD(+)</name>
        <dbReference type="ChEBI" id="CHEBI:57540"/>
    </ligand>
</feature>
<feature type="binding site" evidence="8">
    <location>
        <position position="52"/>
    </location>
    <ligand>
        <name>FAD</name>
        <dbReference type="ChEBI" id="CHEBI:57692"/>
    </ligand>
</feature>
<dbReference type="PIRSF" id="PIRSF000350">
    <property type="entry name" value="Mercury_reductase_MerA"/>
    <property type="match status" value="1"/>
</dbReference>
<dbReference type="Proteomes" id="UP001218362">
    <property type="component" value="Chromosome"/>
</dbReference>
<keyword evidence="3 8" id="KW-0274">FAD</keyword>
<dbReference type="InterPro" id="IPR012999">
    <property type="entry name" value="Pyr_OxRdtase_I_AS"/>
</dbReference>
<evidence type="ECO:0000259" key="11">
    <source>
        <dbReference type="Pfam" id="PF02852"/>
    </source>
</evidence>
<keyword evidence="6 10" id="KW-0676">Redox-active center</keyword>
<evidence type="ECO:0000259" key="12">
    <source>
        <dbReference type="Pfam" id="PF07992"/>
    </source>
</evidence>
<dbReference type="PRINTS" id="PR00411">
    <property type="entry name" value="PNDRDTASEI"/>
</dbReference>
<dbReference type="InterPro" id="IPR036188">
    <property type="entry name" value="FAD/NAD-bd_sf"/>
</dbReference>
<organism evidence="13 14">
    <name type="scientific">Candidatus Andeanibacterium colombiense</name>
    <dbReference type="NCBI Taxonomy" id="3121345"/>
    <lineage>
        <taxon>Bacteria</taxon>
        <taxon>Pseudomonadati</taxon>
        <taxon>Pseudomonadota</taxon>
        <taxon>Alphaproteobacteria</taxon>
        <taxon>Sphingomonadales</taxon>
        <taxon>Sphingomonadaceae</taxon>
        <taxon>Candidatus Andeanibacterium</taxon>
    </lineage>
</organism>
<dbReference type="AlphaFoldDB" id="A0AAJ6BN82"/>
<keyword evidence="5" id="KW-1015">Disulfide bond</keyword>
<dbReference type="Pfam" id="PF07992">
    <property type="entry name" value="Pyr_redox_2"/>
    <property type="match status" value="1"/>
</dbReference>
<evidence type="ECO:0000313" key="13">
    <source>
        <dbReference type="EMBL" id="WEK46822.1"/>
    </source>
</evidence>
<dbReference type="GO" id="GO:0034599">
    <property type="term" value="P:cellular response to oxidative stress"/>
    <property type="evidence" value="ECO:0007669"/>
    <property type="project" value="TreeGrafter"/>
</dbReference>
<dbReference type="InterPro" id="IPR046952">
    <property type="entry name" value="GSHR/TRXR-like"/>
</dbReference>
<keyword evidence="8" id="KW-0520">NAD</keyword>
<evidence type="ECO:0000256" key="4">
    <source>
        <dbReference type="ARBA" id="ARBA00023002"/>
    </source>
</evidence>
<dbReference type="GO" id="GO:0004362">
    <property type="term" value="F:glutathione-disulfide reductase (NADPH) activity"/>
    <property type="evidence" value="ECO:0007669"/>
    <property type="project" value="UniProtKB-EC"/>
</dbReference>
<evidence type="ECO:0000256" key="5">
    <source>
        <dbReference type="ARBA" id="ARBA00023157"/>
    </source>
</evidence>
<dbReference type="GO" id="GO:0005829">
    <property type="term" value="C:cytosol"/>
    <property type="evidence" value="ECO:0007669"/>
    <property type="project" value="TreeGrafter"/>
</dbReference>
<dbReference type="PROSITE" id="PS00076">
    <property type="entry name" value="PYRIDINE_REDOX_1"/>
    <property type="match status" value="1"/>
</dbReference>
<comment type="cofactor">
    <cofactor evidence="8">
        <name>FAD</name>
        <dbReference type="ChEBI" id="CHEBI:57692"/>
    </cofactor>
    <text evidence="8">Binds 1 FAD per subunit.</text>
</comment>
<feature type="disulfide bond" description="Redox-active" evidence="9">
    <location>
        <begin position="43"/>
        <end position="48"/>
    </location>
</feature>
<evidence type="ECO:0000256" key="10">
    <source>
        <dbReference type="RuleBase" id="RU003691"/>
    </source>
</evidence>
<dbReference type="Gene3D" id="3.50.50.60">
    <property type="entry name" value="FAD/NAD(P)-binding domain"/>
    <property type="match status" value="2"/>
</dbReference>
<dbReference type="PANTHER" id="PTHR42737">
    <property type="entry name" value="GLUTATHIONE REDUCTASE"/>
    <property type="match status" value="1"/>
</dbReference>
<evidence type="ECO:0000256" key="8">
    <source>
        <dbReference type="PIRSR" id="PIRSR000350-3"/>
    </source>
</evidence>
<keyword evidence="4 10" id="KW-0560">Oxidoreductase</keyword>
<dbReference type="InterPro" id="IPR001100">
    <property type="entry name" value="Pyr_nuc-diS_OxRdtase"/>
</dbReference>
<keyword evidence="8" id="KW-0547">Nucleotide-binding</keyword>
<dbReference type="Pfam" id="PF02852">
    <property type="entry name" value="Pyr_redox_dim"/>
    <property type="match status" value="1"/>
</dbReference>
<feature type="domain" description="FAD/NAD(P)-binding" evidence="12">
    <location>
        <begin position="6"/>
        <end position="319"/>
    </location>
</feature>
<dbReference type="InterPro" id="IPR016156">
    <property type="entry name" value="FAD/NAD-linked_Rdtase_dimer_sf"/>
</dbReference>
<feature type="active site" description="Proton acceptor" evidence="7">
    <location>
        <position position="437"/>
    </location>
</feature>
<feature type="domain" description="Pyridine nucleotide-disulphide oxidoreductase dimerisation" evidence="11">
    <location>
        <begin position="339"/>
        <end position="445"/>
    </location>
</feature>